<organism evidence="2 3">
    <name type="scientific">Flagellimonas marina</name>
    <dbReference type="NCBI Taxonomy" id="1775168"/>
    <lineage>
        <taxon>Bacteria</taxon>
        <taxon>Pseudomonadati</taxon>
        <taxon>Bacteroidota</taxon>
        <taxon>Flavobacteriia</taxon>
        <taxon>Flavobacteriales</taxon>
        <taxon>Flavobacteriaceae</taxon>
        <taxon>Flagellimonas</taxon>
    </lineage>
</organism>
<sequence>MQFLNKEIEAKIKRKKSASLIKKQISCGIFQDLETAEMDFKRPQPQKQSVGLLGKQGLVQPRD</sequence>
<gene>
    <name evidence="2" type="ORF">ACFOWS_08840</name>
</gene>
<evidence type="ECO:0000313" key="3">
    <source>
        <dbReference type="Proteomes" id="UP001595841"/>
    </source>
</evidence>
<accession>A0ABV8PJ78</accession>
<dbReference type="Proteomes" id="UP001595841">
    <property type="component" value="Unassembled WGS sequence"/>
</dbReference>
<keyword evidence="3" id="KW-1185">Reference proteome</keyword>
<feature type="region of interest" description="Disordered" evidence="1">
    <location>
        <begin position="40"/>
        <end position="63"/>
    </location>
</feature>
<comment type="caution">
    <text evidence="2">The sequence shown here is derived from an EMBL/GenBank/DDBJ whole genome shotgun (WGS) entry which is preliminary data.</text>
</comment>
<evidence type="ECO:0000256" key="1">
    <source>
        <dbReference type="SAM" id="MobiDB-lite"/>
    </source>
</evidence>
<evidence type="ECO:0000313" key="2">
    <source>
        <dbReference type="EMBL" id="MFC4220238.1"/>
    </source>
</evidence>
<reference evidence="3" key="1">
    <citation type="journal article" date="2019" name="Int. J. Syst. Evol. Microbiol.">
        <title>The Global Catalogue of Microorganisms (GCM) 10K type strain sequencing project: providing services to taxonomists for standard genome sequencing and annotation.</title>
        <authorList>
            <consortium name="The Broad Institute Genomics Platform"/>
            <consortium name="The Broad Institute Genome Sequencing Center for Infectious Disease"/>
            <person name="Wu L."/>
            <person name="Ma J."/>
        </authorList>
    </citation>
    <scope>NUCLEOTIDE SEQUENCE [LARGE SCALE GENOMIC DNA]</scope>
    <source>
        <strain evidence="3">CGMCC 1.15774</strain>
    </source>
</reference>
<protein>
    <submittedName>
        <fullName evidence="2">Uncharacterized protein</fullName>
    </submittedName>
</protein>
<proteinExistence type="predicted"/>
<name>A0ABV8PJ78_9FLAO</name>
<dbReference type="EMBL" id="JBHSCL010000004">
    <property type="protein sequence ID" value="MFC4220238.1"/>
    <property type="molecule type" value="Genomic_DNA"/>
</dbReference>
<dbReference type="RefSeq" id="WP_366589179.1">
    <property type="nucleotide sequence ID" value="NZ_JBHSCL010000004.1"/>
</dbReference>